<dbReference type="PANTHER" id="PTHR43135:SF4">
    <property type="entry name" value="AMIDOHYDROLASE-RELATED DOMAIN-CONTAINING PROTEIN"/>
    <property type="match status" value="1"/>
</dbReference>
<name>A0ABP8D5G0_9ACTN</name>
<reference evidence="4" key="1">
    <citation type="journal article" date="2019" name="Int. J. Syst. Evol. Microbiol.">
        <title>The Global Catalogue of Microorganisms (GCM) 10K type strain sequencing project: providing services to taxonomists for standard genome sequencing and annotation.</title>
        <authorList>
            <consortium name="The Broad Institute Genomics Platform"/>
            <consortium name="The Broad Institute Genome Sequencing Center for Infectious Disease"/>
            <person name="Wu L."/>
            <person name="Ma J."/>
        </authorList>
    </citation>
    <scope>NUCLEOTIDE SEQUENCE [LARGE SCALE GENOMIC DNA]</scope>
    <source>
        <strain evidence="4">JCM 17441</strain>
    </source>
</reference>
<proteinExistence type="predicted"/>
<feature type="domain" description="Amidohydrolase-related" evidence="2">
    <location>
        <begin position="182"/>
        <end position="373"/>
    </location>
</feature>
<dbReference type="Proteomes" id="UP001500620">
    <property type="component" value="Unassembled WGS sequence"/>
</dbReference>
<comment type="caution">
    <text evidence="3">The sequence shown here is derived from an EMBL/GenBank/DDBJ whole genome shotgun (WGS) entry which is preliminary data.</text>
</comment>
<sequence length="381" mass="40274">MTRTPEPLAVPAPNPESAAQRGPALHVRGTLLPSGERRDLWLVGDRVTFEPVAGALTVADDGYVLPGLVDAHCHLGIQSGGRPSDDVDQARSLAVVDRDAGVLAIRDAGSPIPYPSLDDDPEMPRLVRAGRHVAPPKRYLRDIGVEVGEADLPGEMARQAARGNGWVKLVGDWIDRGSGDLAPAWDVTAMAGAVAAAHAAGARVAVHVFAEESVAALVRAGVDSVEHGTGLAEDDIEEMARRGTALVPTMINIATFGGIAAQAEDKFPLYARHMLALRDRFPSVVRAAHEAGVPIYVGSDAGGGIDHGLAAEEMLLLHREAGLSAETVLRAGSWGAREWLGFPGLVEGGLADLVVYAEDPRTDLTTLLRPRRIVLRGRVIR</sequence>
<evidence type="ECO:0000256" key="1">
    <source>
        <dbReference type="SAM" id="MobiDB-lite"/>
    </source>
</evidence>
<evidence type="ECO:0000313" key="4">
    <source>
        <dbReference type="Proteomes" id="UP001500620"/>
    </source>
</evidence>
<evidence type="ECO:0000259" key="2">
    <source>
        <dbReference type="Pfam" id="PF01979"/>
    </source>
</evidence>
<dbReference type="EMBL" id="BAABAT010000005">
    <property type="protein sequence ID" value="GAA4247921.1"/>
    <property type="molecule type" value="Genomic_DNA"/>
</dbReference>
<protein>
    <submittedName>
        <fullName evidence="3">Amidohydrolase family protein</fullName>
    </submittedName>
</protein>
<dbReference type="SUPFAM" id="SSF51556">
    <property type="entry name" value="Metallo-dependent hydrolases"/>
    <property type="match status" value="1"/>
</dbReference>
<evidence type="ECO:0000313" key="3">
    <source>
        <dbReference type="EMBL" id="GAA4247921.1"/>
    </source>
</evidence>
<dbReference type="InterPro" id="IPR032466">
    <property type="entry name" value="Metal_Hydrolase"/>
</dbReference>
<feature type="region of interest" description="Disordered" evidence="1">
    <location>
        <begin position="1"/>
        <end position="22"/>
    </location>
</feature>
<dbReference type="InterPro" id="IPR006680">
    <property type="entry name" value="Amidohydro-rel"/>
</dbReference>
<dbReference type="PANTHER" id="PTHR43135">
    <property type="entry name" value="ALPHA-D-RIBOSE 1-METHYLPHOSPHONATE 5-TRIPHOSPHATE DIPHOSPHATASE"/>
    <property type="match status" value="1"/>
</dbReference>
<dbReference type="InterPro" id="IPR011059">
    <property type="entry name" value="Metal-dep_hydrolase_composite"/>
</dbReference>
<dbReference type="InterPro" id="IPR051781">
    <property type="entry name" value="Metallo-dep_Hydrolase"/>
</dbReference>
<gene>
    <name evidence="3" type="ORF">GCM10022255_025780</name>
</gene>
<dbReference type="Pfam" id="PF01979">
    <property type="entry name" value="Amidohydro_1"/>
    <property type="match status" value="1"/>
</dbReference>
<organism evidence="3 4">
    <name type="scientific">Dactylosporangium darangshiense</name>
    <dbReference type="NCBI Taxonomy" id="579108"/>
    <lineage>
        <taxon>Bacteria</taxon>
        <taxon>Bacillati</taxon>
        <taxon>Actinomycetota</taxon>
        <taxon>Actinomycetes</taxon>
        <taxon>Micromonosporales</taxon>
        <taxon>Micromonosporaceae</taxon>
        <taxon>Dactylosporangium</taxon>
    </lineage>
</organism>
<keyword evidence="4" id="KW-1185">Reference proteome</keyword>
<accession>A0ABP8D5G0</accession>
<dbReference type="Gene3D" id="2.30.40.10">
    <property type="entry name" value="Urease, subunit C, domain 1"/>
    <property type="match status" value="1"/>
</dbReference>
<dbReference type="Gene3D" id="3.20.20.140">
    <property type="entry name" value="Metal-dependent hydrolases"/>
    <property type="match status" value="1"/>
</dbReference>